<proteinExistence type="predicted"/>
<sequence length="188" mass="20261">MKRIALLSLALALGACQSNQRDSSSSLFKDGIQFRQKTVAVDAEHAKVIMKSSGGTPAVDFSISREGDPDSRMETLGTVMDTGEGKVFNWIAKLNQTVASAGFKRFPQLEIQADPGKKLTVSGYANDTRTGYYYTCGPEMNTFSPEKAKVYLVEFQFKGSGCEQHVYDVTDPANRVPVAEAGSGGKSG</sequence>
<gene>
    <name evidence="1" type="ORF">BFN10_07925</name>
    <name evidence="2" type="ORF">SAMN04490184_2489</name>
</gene>
<accession>A0A1H0QHT5</accession>
<dbReference type="AlphaFoldDB" id="A0A1H0QHT5"/>
<dbReference type="PROSITE" id="PS51257">
    <property type="entry name" value="PROKAR_LIPOPROTEIN"/>
    <property type="match status" value="1"/>
</dbReference>
<evidence type="ECO:0000313" key="4">
    <source>
        <dbReference type="Proteomes" id="UP000182654"/>
    </source>
</evidence>
<evidence type="ECO:0008006" key="5">
    <source>
        <dbReference type="Google" id="ProtNLM"/>
    </source>
</evidence>
<evidence type="ECO:0000313" key="3">
    <source>
        <dbReference type="Proteomes" id="UP000181686"/>
    </source>
</evidence>
<name>A0A1H0QHT5_9PSED</name>
<evidence type="ECO:0000313" key="2">
    <source>
        <dbReference type="EMBL" id="SDP16844.1"/>
    </source>
</evidence>
<evidence type="ECO:0000313" key="1">
    <source>
        <dbReference type="EMBL" id="OIN10615.1"/>
    </source>
</evidence>
<keyword evidence="4" id="KW-1185">Reference proteome</keyword>
<protein>
    <recommendedName>
        <fullName evidence="5">Lipoprotein</fullName>
    </recommendedName>
</protein>
<dbReference type="Proteomes" id="UP000182654">
    <property type="component" value="Chromosome I"/>
</dbReference>
<dbReference type="EMBL" id="MDGK01000017">
    <property type="protein sequence ID" value="OIN10615.1"/>
    <property type="molecule type" value="Genomic_DNA"/>
</dbReference>
<organism evidence="1 3">
    <name type="scientific">Pseudomonas extremorientalis</name>
    <dbReference type="NCBI Taxonomy" id="169669"/>
    <lineage>
        <taxon>Bacteria</taxon>
        <taxon>Pseudomonadati</taxon>
        <taxon>Pseudomonadota</taxon>
        <taxon>Gammaproteobacteria</taxon>
        <taxon>Pseudomonadales</taxon>
        <taxon>Pseudomonadaceae</taxon>
        <taxon>Pseudomonas</taxon>
    </lineage>
</organism>
<reference evidence="1 3" key="1">
    <citation type="submission" date="2016-08" db="EMBL/GenBank/DDBJ databases">
        <title>Draft genome sequence of the type strain of Pseudomonas extremorientalis LMG 19695T isolated from drinking water reservoir.</title>
        <authorList>
            <person name="Tambong J.T."/>
        </authorList>
    </citation>
    <scope>NUCLEOTIDE SEQUENCE [LARGE SCALE GENOMIC DNA]</scope>
    <source>
        <strain evidence="1 3">LMG 19695</strain>
    </source>
</reference>
<dbReference type="RefSeq" id="WP_071489219.1">
    <property type="nucleotide sequence ID" value="NZ_CP117459.1"/>
</dbReference>
<reference evidence="2 4" key="2">
    <citation type="submission" date="2016-10" db="EMBL/GenBank/DDBJ databases">
        <authorList>
            <person name="Varghese N."/>
            <person name="Submissions S."/>
        </authorList>
    </citation>
    <scope>NUCLEOTIDE SEQUENCE [LARGE SCALE GENOMIC DNA]</scope>
    <source>
        <strain evidence="2 4">BS2774</strain>
    </source>
</reference>
<dbReference type="Proteomes" id="UP000181686">
    <property type="component" value="Unassembled WGS sequence"/>
</dbReference>
<dbReference type="EMBL" id="LT629708">
    <property type="protein sequence ID" value="SDP16844.1"/>
    <property type="molecule type" value="Genomic_DNA"/>
</dbReference>